<feature type="binding site" evidence="4">
    <location>
        <position position="54"/>
    </location>
    <ligand>
        <name>ATP</name>
        <dbReference type="ChEBI" id="CHEBI:30616"/>
    </ligand>
</feature>
<evidence type="ECO:0000256" key="3">
    <source>
        <dbReference type="ARBA" id="ARBA00022840"/>
    </source>
</evidence>
<dbReference type="InterPro" id="IPR017441">
    <property type="entry name" value="Protein_kinase_ATP_BS"/>
</dbReference>
<dbReference type="Gene3D" id="1.10.510.10">
    <property type="entry name" value="Transferase(Phosphotransferase) domain 1"/>
    <property type="match status" value="1"/>
</dbReference>
<dbReference type="InterPro" id="IPR001245">
    <property type="entry name" value="Ser-Thr/Tyr_kinase_cat_dom"/>
</dbReference>
<dbReference type="InterPro" id="IPR011990">
    <property type="entry name" value="TPR-like_helical_dom_sf"/>
</dbReference>
<keyword evidence="3 4" id="KW-0067">ATP-binding</keyword>
<sequence>MSFILRLVRHLTGWSEKNEIDLTNYEKIKQIGNGGYGRVYLVQNTKDKQKYAAKVSKITNDDVKNFVRELDILSKIRHRTILPFKGYSLTDFSGEQNPIILTKYASNGSLRDALKNESLGLSPEDWNNTKKHIILYGIAKGMDYIHKKHFIHRDLKPENILLDENLYPQIADFGLSKWYDSDDTSQTQGCGTAAYMAPEIFLGTKYDQSVDVYSYSLIMYEVITGKVAFQNFSTSFQLQKKVSDGYRPEFPFEMEINEDVKDLIQRCWSGKPSERPSFEEIADFLMNEDIISSFDVDINEFYDYIDEVNENQDSSNTNKVVDIGRKKVDENDDSKLFHIYPSSQFVFLDSSCQNLVKSAEKGDSIMMVAVADSLIKGTHGFTKNVETGVKFLKKAAELDNTEALEMYASMLVKGDVIPSDLEKARKIVEILTQKDSPKAKLMWAQIELTNPNADYQKVGEFLKKSAADGDVEAMVLYAKFCQIKNEDAKKEPNLNEAMKFFKLAADSGNQEAKIIYDDFIKLKEEDKKHTEEERIKKEIEEKKRREINMTHYFPRCNGNSNSIVDSLKSIGVDSSFGNRNRIANRNGISNYSGTASQNVHLLSLLKQGQLIQP</sequence>
<organism evidence="6 7">
    <name type="scientific">Tritrichomonas musculus</name>
    <dbReference type="NCBI Taxonomy" id="1915356"/>
    <lineage>
        <taxon>Eukaryota</taxon>
        <taxon>Metamonada</taxon>
        <taxon>Parabasalia</taxon>
        <taxon>Tritrichomonadida</taxon>
        <taxon>Tritrichomonadidae</taxon>
        <taxon>Tritrichomonas</taxon>
    </lineage>
</organism>
<dbReference type="PROSITE" id="PS00107">
    <property type="entry name" value="PROTEIN_KINASE_ATP"/>
    <property type="match status" value="1"/>
</dbReference>
<dbReference type="PROSITE" id="PS50011">
    <property type="entry name" value="PROTEIN_KINASE_DOM"/>
    <property type="match status" value="1"/>
</dbReference>
<evidence type="ECO:0000313" key="7">
    <source>
        <dbReference type="Proteomes" id="UP001470230"/>
    </source>
</evidence>
<dbReference type="SMART" id="SM00220">
    <property type="entry name" value="S_TKc"/>
    <property type="match status" value="1"/>
</dbReference>
<keyword evidence="1" id="KW-0418">Kinase</keyword>
<dbReference type="InterPro" id="IPR000719">
    <property type="entry name" value="Prot_kinase_dom"/>
</dbReference>
<evidence type="ECO:0000256" key="1">
    <source>
        <dbReference type="ARBA" id="ARBA00022527"/>
    </source>
</evidence>
<dbReference type="PANTHER" id="PTHR23257:SF958">
    <property type="entry name" value="SERINE_THREONINE-PROTEIN KINASE WNK4"/>
    <property type="match status" value="1"/>
</dbReference>
<dbReference type="SUPFAM" id="SSF56112">
    <property type="entry name" value="Protein kinase-like (PK-like)"/>
    <property type="match status" value="1"/>
</dbReference>
<keyword evidence="1" id="KW-0808">Transferase</keyword>
<evidence type="ECO:0000256" key="2">
    <source>
        <dbReference type="ARBA" id="ARBA00022741"/>
    </source>
</evidence>
<protein>
    <recommendedName>
        <fullName evidence="5">Protein kinase domain-containing protein</fullName>
    </recommendedName>
</protein>
<name>A0ABR2KGZ7_9EUKA</name>
<evidence type="ECO:0000259" key="5">
    <source>
        <dbReference type="PROSITE" id="PS50011"/>
    </source>
</evidence>
<dbReference type="CDD" id="cd13999">
    <property type="entry name" value="STKc_MAP3K-like"/>
    <property type="match status" value="1"/>
</dbReference>
<dbReference type="PROSITE" id="PS00108">
    <property type="entry name" value="PROTEIN_KINASE_ST"/>
    <property type="match status" value="1"/>
</dbReference>
<gene>
    <name evidence="6" type="ORF">M9Y10_034775</name>
</gene>
<evidence type="ECO:0000256" key="4">
    <source>
        <dbReference type="PROSITE-ProRule" id="PRU10141"/>
    </source>
</evidence>
<feature type="domain" description="Protein kinase" evidence="5">
    <location>
        <begin position="25"/>
        <end position="285"/>
    </location>
</feature>
<keyword evidence="7" id="KW-1185">Reference proteome</keyword>
<reference evidence="6 7" key="1">
    <citation type="submission" date="2024-04" db="EMBL/GenBank/DDBJ databases">
        <title>Tritrichomonas musculus Genome.</title>
        <authorList>
            <person name="Alves-Ferreira E."/>
            <person name="Grigg M."/>
            <person name="Lorenzi H."/>
            <person name="Galac M."/>
        </authorList>
    </citation>
    <scope>NUCLEOTIDE SEQUENCE [LARGE SCALE GENOMIC DNA]</scope>
    <source>
        <strain evidence="6 7">EAF2021</strain>
    </source>
</reference>
<dbReference type="SUPFAM" id="SSF81901">
    <property type="entry name" value="HCP-like"/>
    <property type="match status" value="1"/>
</dbReference>
<proteinExistence type="predicted"/>
<dbReference type="InterPro" id="IPR050167">
    <property type="entry name" value="Ser_Thr_protein_kinase"/>
</dbReference>
<accession>A0ABR2KGZ7</accession>
<dbReference type="SUPFAM" id="SSF158634">
    <property type="entry name" value="RPA2825-like"/>
    <property type="match status" value="1"/>
</dbReference>
<keyword evidence="1" id="KW-0723">Serine/threonine-protein kinase</keyword>
<dbReference type="PRINTS" id="PR00109">
    <property type="entry name" value="TYRKINASE"/>
</dbReference>
<dbReference type="PANTHER" id="PTHR23257">
    <property type="entry name" value="SERINE-THREONINE PROTEIN KINASE"/>
    <property type="match status" value="1"/>
</dbReference>
<dbReference type="Gene3D" id="1.25.40.10">
    <property type="entry name" value="Tetratricopeptide repeat domain"/>
    <property type="match status" value="1"/>
</dbReference>
<dbReference type="Pfam" id="PF00069">
    <property type="entry name" value="Pkinase"/>
    <property type="match status" value="1"/>
</dbReference>
<evidence type="ECO:0000313" key="6">
    <source>
        <dbReference type="EMBL" id="KAK8890016.1"/>
    </source>
</evidence>
<dbReference type="InterPro" id="IPR008271">
    <property type="entry name" value="Ser/Thr_kinase_AS"/>
</dbReference>
<dbReference type="EMBL" id="JAPFFF010000005">
    <property type="protein sequence ID" value="KAK8890016.1"/>
    <property type="molecule type" value="Genomic_DNA"/>
</dbReference>
<dbReference type="InterPro" id="IPR011009">
    <property type="entry name" value="Kinase-like_dom_sf"/>
</dbReference>
<comment type="caution">
    <text evidence="6">The sequence shown here is derived from an EMBL/GenBank/DDBJ whole genome shotgun (WGS) entry which is preliminary data.</text>
</comment>
<keyword evidence="2 4" id="KW-0547">Nucleotide-binding</keyword>
<dbReference type="Proteomes" id="UP001470230">
    <property type="component" value="Unassembled WGS sequence"/>
</dbReference>